<dbReference type="Proteomes" id="UP001279553">
    <property type="component" value="Unassembled WGS sequence"/>
</dbReference>
<dbReference type="InterPro" id="IPR015943">
    <property type="entry name" value="WD40/YVTN_repeat-like_dom_sf"/>
</dbReference>
<accession>A0AAW9DUY1</accession>
<sequence>MDIAAARTAPPLHDLLGVSFVFNAAINALAWDGDLACFGLADGAVVMMAAHWPGAPHLAPRPGGGLAIVPSAAPPPPPMITGAHRGPVLALAPDPVGGVVSGGADGKCLRLAGGEITLLAERVRRRIGVVAAGRGGRRAFAAGRQVDRVGPDRKRLALPGPVTALAFDPSGLHLAGGYEGGVSLEACAIRVAPRRELSGACRLLCWSHDGSMVAAAAGPVVAVRRRTEEVWIMLKGDDRVEALAFSACGALVMASSAGLHIWRAGEDPHPVPAGRHAEECRAPIACHPRIPLVACADRAGRIVLRHPRLGDTIVVREAGAAPVALGFAPDGEALAFAASDGEAGTVILPAALFRTGERQ</sequence>
<proteinExistence type="predicted"/>
<name>A0AAW9DUY1_ACIAO</name>
<evidence type="ECO:0000313" key="1">
    <source>
        <dbReference type="EMBL" id="MDX5932498.1"/>
    </source>
</evidence>
<organism evidence="1 2">
    <name type="scientific">Acidiphilium acidophilum</name>
    <name type="common">Thiobacillus acidophilus</name>
    <dbReference type="NCBI Taxonomy" id="76588"/>
    <lineage>
        <taxon>Bacteria</taxon>
        <taxon>Pseudomonadati</taxon>
        <taxon>Pseudomonadota</taxon>
        <taxon>Alphaproteobacteria</taxon>
        <taxon>Acetobacterales</taxon>
        <taxon>Acidocellaceae</taxon>
        <taxon>Acidiphilium</taxon>
    </lineage>
</organism>
<comment type="caution">
    <text evidence="1">The sequence shown here is derived from an EMBL/GenBank/DDBJ whole genome shotgun (WGS) entry which is preliminary data.</text>
</comment>
<keyword evidence="2" id="KW-1185">Reference proteome</keyword>
<evidence type="ECO:0008006" key="3">
    <source>
        <dbReference type="Google" id="ProtNLM"/>
    </source>
</evidence>
<dbReference type="EMBL" id="JAWXYB010000018">
    <property type="protein sequence ID" value="MDX5932498.1"/>
    <property type="molecule type" value="Genomic_DNA"/>
</dbReference>
<protein>
    <recommendedName>
        <fullName evidence="3">Anaphase-promoting complex subunit 4 WD40 domain-containing protein</fullName>
    </recommendedName>
</protein>
<reference evidence="1 2" key="1">
    <citation type="submission" date="2023-11" db="EMBL/GenBank/DDBJ databases">
        <title>MicrobeMod: A computational toolkit for identifying prokaryotic methylation and restriction-modification with nanopore sequencing.</title>
        <authorList>
            <person name="Crits-Christoph A."/>
            <person name="Kang S.C."/>
            <person name="Lee H."/>
            <person name="Ostrov N."/>
        </authorList>
    </citation>
    <scope>NUCLEOTIDE SEQUENCE [LARGE SCALE GENOMIC DNA]</scope>
    <source>
        <strain evidence="1 2">DSMZ 700</strain>
    </source>
</reference>
<dbReference type="AlphaFoldDB" id="A0AAW9DUY1"/>
<gene>
    <name evidence="1" type="ORF">SIL87_17205</name>
</gene>
<dbReference type="InterPro" id="IPR011047">
    <property type="entry name" value="Quinoprotein_ADH-like_sf"/>
</dbReference>
<dbReference type="SUPFAM" id="SSF50998">
    <property type="entry name" value="Quinoprotein alcohol dehydrogenase-like"/>
    <property type="match status" value="1"/>
</dbReference>
<evidence type="ECO:0000313" key="2">
    <source>
        <dbReference type="Proteomes" id="UP001279553"/>
    </source>
</evidence>
<dbReference type="Gene3D" id="2.130.10.10">
    <property type="entry name" value="YVTN repeat-like/Quinoprotein amine dehydrogenase"/>
    <property type="match status" value="1"/>
</dbReference>